<evidence type="ECO:0000313" key="12">
    <source>
        <dbReference type="EMBL" id="OWF48981.1"/>
    </source>
</evidence>
<evidence type="ECO:0000256" key="8">
    <source>
        <dbReference type="ARBA" id="ARBA00023157"/>
    </source>
</evidence>
<evidence type="ECO:0000313" key="13">
    <source>
        <dbReference type="Proteomes" id="UP000242188"/>
    </source>
</evidence>
<dbReference type="SMART" id="SM00408">
    <property type="entry name" value="IGc2"/>
    <property type="match status" value="6"/>
</dbReference>
<feature type="domain" description="Ig-like" evidence="11">
    <location>
        <begin position="542"/>
        <end position="624"/>
    </location>
</feature>
<feature type="domain" description="Ig-like" evidence="11">
    <location>
        <begin position="439"/>
        <end position="532"/>
    </location>
</feature>
<keyword evidence="7" id="KW-0472">Membrane</keyword>
<dbReference type="GO" id="GO:0007155">
    <property type="term" value="P:cell adhesion"/>
    <property type="evidence" value="ECO:0007669"/>
    <property type="project" value="UniProtKB-KW"/>
</dbReference>
<feature type="chain" id="PRO_5012984716" evidence="10">
    <location>
        <begin position="23"/>
        <end position="724"/>
    </location>
</feature>
<feature type="signal peptide" evidence="10">
    <location>
        <begin position="1"/>
        <end position="22"/>
    </location>
</feature>
<dbReference type="Pfam" id="PF07679">
    <property type="entry name" value="I-set"/>
    <property type="match status" value="5"/>
</dbReference>
<dbReference type="SMART" id="SM00409">
    <property type="entry name" value="IG"/>
    <property type="match status" value="6"/>
</dbReference>
<feature type="domain" description="Ig-like" evidence="11">
    <location>
        <begin position="232"/>
        <end position="322"/>
    </location>
</feature>
<dbReference type="OrthoDB" id="6612025at2759"/>
<dbReference type="GO" id="GO:0016020">
    <property type="term" value="C:membrane"/>
    <property type="evidence" value="ECO:0007669"/>
    <property type="project" value="UniProtKB-SubCell"/>
</dbReference>
<dbReference type="InterPro" id="IPR045860">
    <property type="entry name" value="Snake_toxin-like_sf"/>
</dbReference>
<dbReference type="InterPro" id="IPR013783">
    <property type="entry name" value="Ig-like_fold"/>
</dbReference>
<evidence type="ECO:0000256" key="10">
    <source>
        <dbReference type="SAM" id="SignalP"/>
    </source>
</evidence>
<dbReference type="PANTHER" id="PTHR10075:SF100">
    <property type="entry name" value="FASCICLIN-2"/>
    <property type="match status" value="1"/>
</dbReference>
<evidence type="ECO:0000256" key="1">
    <source>
        <dbReference type="ARBA" id="ARBA00004167"/>
    </source>
</evidence>
<dbReference type="AlphaFoldDB" id="A0A210QK44"/>
<feature type="domain" description="Ig-like" evidence="11">
    <location>
        <begin position="140"/>
        <end position="228"/>
    </location>
</feature>
<evidence type="ECO:0000256" key="9">
    <source>
        <dbReference type="ARBA" id="ARBA00023319"/>
    </source>
</evidence>
<feature type="domain" description="Ig-like" evidence="11">
    <location>
        <begin position="630"/>
        <end position="716"/>
    </location>
</feature>
<evidence type="ECO:0000256" key="5">
    <source>
        <dbReference type="ARBA" id="ARBA00022889"/>
    </source>
</evidence>
<organism evidence="12 13">
    <name type="scientific">Mizuhopecten yessoensis</name>
    <name type="common">Japanese scallop</name>
    <name type="synonym">Patinopecten yessoensis</name>
    <dbReference type="NCBI Taxonomy" id="6573"/>
    <lineage>
        <taxon>Eukaryota</taxon>
        <taxon>Metazoa</taxon>
        <taxon>Spiralia</taxon>
        <taxon>Lophotrochozoa</taxon>
        <taxon>Mollusca</taxon>
        <taxon>Bivalvia</taxon>
        <taxon>Autobranchia</taxon>
        <taxon>Pteriomorphia</taxon>
        <taxon>Pectinida</taxon>
        <taxon>Pectinoidea</taxon>
        <taxon>Pectinidae</taxon>
        <taxon>Mizuhopecten</taxon>
    </lineage>
</organism>
<evidence type="ECO:0000256" key="3">
    <source>
        <dbReference type="ARBA" id="ARBA00022729"/>
    </source>
</evidence>
<dbReference type="InterPro" id="IPR036179">
    <property type="entry name" value="Ig-like_dom_sf"/>
</dbReference>
<keyword evidence="8" id="KW-1015">Disulfide bond</keyword>
<dbReference type="Pfam" id="PF13927">
    <property type="entry name" value="Ig_3"/>
    <property type="match status" value="1"/>
</dbReference>
<proteinExistence type="predicted"/>
<evidence type="ECO:0000256" key="7">
    <source>
        <dbReference type="ARBA" id="ARBA00023136"/>
    </source>
</evidence>
<accession>A0A210QK44</accession>
<name>A0A210QK44_MIZYE</name>
<dbReference type="InterPro" id="IPR013098">
    <property type="entry name" value="Ig_I-set"/>
</dbReference>
<comment type="caution">
    <text evidence="12">The sequence shown here is derived from an EMBL/GenBank/DDBJ whole genome shotgun (WGS) entry which is preliminary data.</text>
</comment>
<dbReference type="SUPFAM" id="SSF57302">
    <property type="entry name" value="Snake toxin-like"/>
    <property type="match status" value="1"/>
</dbReference>
<evidence type="ECO:0000256" key="2">
    <source>
        <dbReference type="ARBA" id="ARBA00022692"/>
    </source>
</evidence>
<protein>
    <submittedName>
        <fullName evidence="12">Peroxidasin</fullName>
    </submittedName>
</protein>
<keyword evidence="6" id="KW-1133">Transmembrane helix</keyword>
<keyword evidence="5" id="KW-0130">Cell adhesion</keyword>
<evidence type="ECO:0000256" key="4">
    <source>
        <dbReference type="ARBA" id="ARBA00022737"/>
    </source>
</evidence>
<keyword evidence="3 10" id="KW-0732">Signal</keyword>
<comment type="subcellular location">
    <subcellularLocation>
        <location evidence="1">Membrane</location>
        <topology evidence="1">Single-pass membrane protein</topology>
    </subcellularLocation>
</comment>
<reference evidence="12 13" key="1">
    <citation type="journal article" date="2017" name="Nat. Ecol. Evol.">
        <title>Scallop genome provides insights into evolution of bilaterian karyotype and development.</title>
        <authorList>
            <person name="Wang S."/>
            <person name="Zhang J."/>
            <person name="Jiao W."/>
            <person name="Li J."/>
            <person name="Xun X."/>
            <person name="Sun Y."/>
            <person name="Guo X."/>
            <person name="Huan P."/>
            <person name="Dong B."/>
            <person name="Zhang L."/>
            <person name="Hu X."/>
            <person name="Sun X."/>
            <person name="Wang J."/>
            <person name="Zhao C."/>
            <person name="Wang Y."/>
            <person name="Wang D."/>
            <person name="Huang X."/>
            <person name="Wang R."/>
            <person name="Lv J."/>
            <person name="Li Y."/>
            <person name="Zhang Z."/>
            <person name="Liu B."/>
            <person name="Lu W."/>
            <person name="Hui Y."/>
            <person name="Liang J."/>
            <person name="Zhou Z."/>
            <person name="Hou R."/>
            <person name="Li X."/>
            <person name="Liu Y."/>
            <person name="Li H."/>
            <person name="Ning X."/>
            <person name="Lin Y."/>
            <person name="Zhao L."/>
            <person name="Xing Q."/>
            <person name="Dou J."/>
            <person name="Li Y."/>
            <person name="Mao J."/>
            <person name="Guo H."/>
            <person name="Dou H."/>
            <person name="Li T."/>
            <person name="Mu C."/>
            <person name="Jiang W."/>
            <person name="Fu Q."/>
            <person name="Fu X."/>
            <person name="Miao Y."/>
            <person name="Liu J."/>
            <person name="Yu Q."/>
            <person name="Li R."/>
            <person name="Liao H."/>
            <person name="Li X."/>
            <person name="Kong Y."/>
            <person name="Jiang Z."/>
            <person name="Chourrout D."/>
            <person name="Li R."/>
            <person name="Bao Z."/>
        </authorList>
    </citation>
    <scope>NUCLEOTIDE SEQUENCE [LARGE SCALE GENOMIC DNA]</scope>
    <source>
        <strain evidence="12 13">PY_sf001</strain>
    </source>
</reference>
<dbReference type="SUPFAM" id="SSF48726">
    <property type="entry name" value="Immunoglobulin"/>
    <property type="match status" value="6"/>
</dbReference>
<dbReference type="CDD" id="cd00117">
    <property type="entry name" value="TFP"/>
    <property type="match status" value="1"/>
</dbReference>
<feature type="domain" description="Ig-like" evidence="11">
    <location>
        <begin position="351"/>
        <end position="433"/>
    </location>
</feature>
<dbReference type="InterPro" id="IPR003599">
    <property type="entry name" value="Ig_sub"/>
</dbReference>
<dbReference type="FunFam" id="2.60.40.10:FF:000017">
    <property type="entry name" value="Down syndrome cell adhesion molecule b"/>
    <property type="match status" value="1"/>
</dbReference>
<keyword evidence="4" id="KW-0677">Repeat</keyword>
<dbReference type="PROSITE" id="PS50835">
    <property type="entry name" value="IG_LIKE"/>
    <property type="match status" value="6"/>
</dbReference>
<keyword evidence="13" id="KW-1185">Reference proteome</keyword>
<keyword evidence="9" id="KW-0393">Immunoglobulin domain</keyword>
<dbReference type="PANTHER" id="PTHR10075">
    <property type="entry name" value="BASIGIN RELATED"/>
    <property type="match status" value="1"/>
</dbReference>
<dbReference type="InterPro" id="IPR007110">
    <property type="entry name" value="Ig-like_dom"/>
</dbReference>
<dbReference type="Proteomes" id="UP000242188">
    <property type="component" value="Unassembled WGS sequence"/>
</dbReference>
<dbReference type="InterPro" id="IPR003598">
    <property type="entry name" value="Ig_sub2"/>
</dbReference>
<keyword evidence="2" id="KW-0812">Transmembrane</keyword>
<gene>
    <name evidence="12" type="ORF">KP79_PYT22989</name>
</gene>
<evidence type="ECO:0000259" key="11">
    <source>
        <dbReference type="PROSITE" id="PS50835"/>
    </source>
</evidence>
<dbReference type="EMBL" id="NEDP02003327">
    <property type="protein sequence ID" value="OWF48981.1"/>
    <property type="molecule type" value="Genomic_DNA"/>
</dbReference>
<evidence type="ECO:0000256" key="6">
    <source>
        <dbReference type="ARBA" id="ARBA00022989"/>
    </source>
</evidence>
<sequence>MARKGAAWLCACLALFLGYIYAEDDGLECFECADVMDPSDCNFTTTLCNMDSMCSVYQTQLGPRDEMRYVAGCSSKKLCSTIVGMSGNNMCYECCDTPRCNNRLCARTTTQTTPTSTQTTTIKTTPAPTTHASHHFTHRPVVAMTPHMSYHVGSSFSISCRFAGSPTPTTRWYFNGHTTLPSDAHVTHHGGTTYLRISNSKVDDAGIYKCAVMNTVGTASATTELIITGDKPTFIERPPAHLDMITGTGDYSATCRASGSPSPTIHWLFNFPHSMEALSSIHTNHAQTTLHITNPPMDLSGGYITCSYENHYGTISTNVTLTVHQTTTTPSTTTKQPTTLPVGHVHTSPVPLTISLPASLNIQIGSDVIIPCNATGSPTPHITWSQIAGKFPSNVFQNGNSLYISTASPTNSRIYMCTAENSNGNALKLIRLNVQGVSPSITERPVGGNVTHGESVHMVCTASGNPTPTISWSWKSKANGVAIDEASLKFIPGVSLHDSHLTIDNAFELHSGTYACTASNAYGTVTTDATLNVLTAHVHVAPHILVSPLLTSTLYGNDVTIQFNATGYPKPSISCLYNKAALPRNVLMTETQIIVTAATNENSGKYLCNAHNIDGSDTVEFQITVVGMSPSFITKPVTKTVLFGTHSSLTCTATGVPTPNIYWDYRSVSGGTSFPVGTTRSSDNTTLAIKSTQEGGTFLCHAQNVYGKATSQASIYVKTGSLIG</sequence>
<dbReference type="FunFam" id="2.60.40.10:FF:000032">
    <property type="entry name" value="palladin isoform X1"/>
    <property type="match status" value="1"/>
</dbReference>
<dbReference type="Gene3D" id="2.60.40.10">
    <property type="entry name" value="Immunoglobulins"/>
    <property type="match status" value="6"/>
</dbReference>